<proteinExistence type="predicted"/>
<name>A0A8J4WGT0_9TREM</name>
<dbReference type="Proteomes" id="UP000748531">
    <property type="component" value="Unassembled WGS sequence"/>
</dbReference>
<gene>
    <name evidence="1" type="ORF">PHET_05581</name>
</gene>
<sequence>MFYCTFSELIGLLINPNIGRNLELFGLLFSNYFQTWNSLQYILRPLPQFLVQLNRRQTGTYDANSNALNQ</sequence>
<accession>A0A8J4WGT0</accession>
<organism evidence="1 2">
    <name type="scientific">Paragonimus heterotremus</name>
    <dbReference type="NCBI Taxonomy" id="100268"/>
    <lineage>
        <taxon>Eukaryota</taxon>
        <taxon>Metazoa</taxon>
        <taxon>Spiralia</taxon>
        <taxon>Lophotrochozoa</taxon>
        <taxon>Platyhelminthes</taxon>
        <taxon>Trematoda</taxon>
        <taxon>Digenea</taxon>
        <taxon>Plagiorchiida</taxon>
        <taxon>Troglotremata</taxon>
        <taxon>Troglotrematidae</taxon>
        <taxon>Paragonimus</taxon>
    </lineage>
</organism>
<evidence type="ECO:0000313" key="1">
    <source>
        <dbReference type="EMBL" id="KAF5401048.1"/>
    </source>
</evidence>
<comment type="caution">
    <text evidence="1">The sequence shown here is derived from an EMBL/GenBank/DDBJ whole genome shotgun (WGS) entry which is preliminary data.</text>
</comment>
<evidence type="ECO:0000313" key="2">
    <source>
        <dbReference type="Proteomes" id="UP000748531"/>
    </source>
</evidence>
<dbReference type="AlphaFoldDB" id="A0A8J4WGT0"/>
<reference evidence="1" key="1">
    <citation type="submission" date="2019-05" db="EMBL/GenBank/DDBJ databases">
        <title>Annotation for the trematode Paragonimus heterotremus.</title>
        <authorList>
            <person name="Choi Y.-J."/>
        </authorList>
    </citation>
    <scope>NUCLEOTIDE SEQUENCE</scope>
    <source>
        <strain evidence="1">LC</strain>
    </source>
</reference>
<protein>
    <submittedName>
        <fullName evidence="1">Uncharacterized protein</fullName>
    </submittedName>
</protein>
<keyword evidence="2" id="KW-1185">Reference proteome</keyword>
<dbReference type="EMBL" id="LUCH01002740">
    <property type="protein sequence ID" value="KAF5401048.1"/>
    <property type="molecule type" value="Genomic_DNA"/>
</dbReference>